<evidence type="ECO:0000313" key="4">
    <source>
        <dbReference type="Proteomes" id="UP000054925"/>
    </source>
</evidence>
<name>A0A158ISR7_9BURK</name>
<accession>A0A158ISR7</accession>
<dbReference type="Pfam" id="PF14534">
    <property type="entry name" value="DUF4440"/>
    <property type="match status" value="1"/>
</dbReference>
<feature type="chain" id="PRO_5011117115" evidence="1">
    <location>
        <begin position="25"/>
        <end position="150"/>
    </location>
</feature>
<evidence type="ECO:0000313" key="3">
    <source>
        <dbReference type="EMBL" id="SAL59608.1"/>
    </source>
</evidence>
<dbReference type="InterPro" id="IPR027843">
    <property type="entry name" value="DUF4440"/>
</dbReference>
<feature type="domain" description="DUF4440" evidence="2">
    <location>
        <begin position="33"/>
        <end position="140"/>
    </location>
</feature>
<dbReference type="InterPro" id="IPR011944">
    <property type="entry name" value="Steroid_delta5-4_isomerase"/>
</dbReference>
<sequence>MNKIIRHLGACALLAFTASQPALAQGDAAKSVEAANATWDKAFNSGDAHALAALYDEKAVVSPGNGKAVKGRADIEKLFKGAFGAGFRDHKTEVVDAHRNGKVIYETANWSAVSEKDGKKTEYKGVLLKVMTLGSDGKWRASAHTWNAAP</sequence>
<dbReference type="EMBL" id="FCOL02000014">
    <property type="protein sequence ID" value="SAL59608.1"/>
    <property type="molecule type" value="Genomic_DNA"/>
</dbReference>
<evidence type="ECO:0000259" key="2">
    <source>
        <dbReference type="Pfam" id="PF14534"/>
    </source>
</evidence>
<gene>
    <name evidence="3" type="ORF">AWB67_02853</name>
</gene>
<reference evidence="3" key="1">
    <citation type="submission" date="2016-01" db="EMBL/GenBank/DDBJ databases">
        <authorList>
            <person name="Peeters C."/>
        </authorList>
    </citation>
    <scope>NUCLEOTIDE SEQUENCE [LARGE SCALE GENOMIC DNA]</scope>
    <source>
        <strain evidence="3">LMG 22937</strain>
    </source>
</reference>
<dbReference type="InterPro" id="IPR032710">
    <property type="entry name" value="NTF2-like_dom_sf"/>
</dbReference>
<feature type="signal peptide" evidence="1">
    <location>
        <begin position="1"/>
        <end position="24"/>
    </location>
</feature>
<organism evidence="3 4">
    <name type="scientific">Caballeronia terrestris</name>
    <dbReference type="NCBI Taxonomy" id="1226301"/>
    <lineage>
        <taxon>Bacteria</taxon>
        <taxon>Pseudomonadati</taxon>
        <taxon>Pseudomonadota</taxon>
        <taxon>Betaproteobacteria</taxon>
        <taxon>Burkholderiales</taxon>
        <taxon>Burkholderiaceae</taxon>
        <taxon>Caballeronia</taxon>
    </lineage>
</organism>
<dbReference type="NCBIfam" id="TIGR02246">
    <property type="entry name" value="SgcJ/EcaC family oxidoreductase"/>
    <property type="match status" value="1"/>
</dbReference>
<dbReference type="AlphaFoldDB" id="A0A158ISR7"/>
<dbReference type="RefSeq" id="WP_235025153.1">
    <property type="nucleotide sequence ID" value="NZ_FCOL02000014.1"/>
</dbReference>
<dbReference type="Gene3D" id="3.10.450.50">
    <property type="match status" value="1"/>
</dbReference>
<proteinExistence type="predicted"/>
<keyword evidence="4" id="KW-1185">Reference proteome</keyword>
<dbReference type="SUPFAM" id="SSF54427">
    <property type="entry name" value="NTF2-like"/>
    <property type="match status" value="1"/>
</dbReference>
<protein>
    <submittedName>
        <fullName evidence="3">SnoaL-like domain protein</fullName>
    </submittedName>
</protein>
<dbReference type="Proteomes" id="UP000054925">
    <property type="component" value="Unassembled WGS sequence"/>
</dbReference>
<evidence type="ECO:0000256" key="1">
    <source>
        <dbReference type="SAM" id="SignalP"/>
    </source>
</evidence>
<comment type="caution">
    <text evidence="3">The sequence shown here is derived from an EMBL/GenBank/DDBJ whole genome shotgun (WGS) entry which is preliminary data.</text>
</comment>
<keyword evidence="1" id="KW-0732">Signal</keyword>